<dbReference type="EMBL" id="JBFAKC010000005">
    <property type="protein sequence ID" value="MEV0708660.1"/>
    <property type="molecule type" value="Genomic_DNA"/>
</dbReference>
<sequence length="266" mass="27986">MISDAQRQQLLDRVDVVDSGTGPVVALAHGAGGGVRENFAPLIDTIADRRFVGPYYPGAGKTPKATAPLSIDVLADTVVATALAAGAKRFPIVGLSLGSAVAVTAATRHPEHVSALVLTVGLVYPDAQARALVRVWRHLAERGDFDALAELLFYANSPGTLTNLSEDEHAVAVRQIRTGYPIGGADHVELVSRTDIRPLLPAVDVPTLVVVSGEDRVVLPDTARQLASGIAGAELIEYPCAGHIFTPAETGPWVAELSSFLNRLPR</sequence>
<evidence type="ECO:0000313" key="2">
    <source>
        <dbReference type="EMBL" id="MEV0708660.1"/>
    </source>
</evidence>
<name>A0ABV3FTD2_9NOCA</name>
<dbReference type="InterPro" id="IPR000073">
    <property type="entry name" value="AB_hydrolase_1"/>
</dbReference>
<dbReference type="Pfam" id="PF00561">
    <property type="entry name" value="Abhydrolase_1"/>
    <property type="match status" value="1"/>
</dbReference>
<comment type="caution">
    <text evidence="2">The sequence shown here is derived from an EMBL/GenBank/DDBJ whole genome shotgun (WGS) entry which is preliminary data.</text>
</comment>
<evidence type="ECO:0000259" key="1">
    <source>
        <dbReference type="Pfam" id="PF00561"/>
    </source>
</evidence>
<dbReference type="SUPFAM" id="SSF53474">
    <property type="entry name" value="alpha/beta-Hydrolases"/>
    <property type="match status" value="1"/>
</dbReference>
<gene>
    <name evidence="2" type="ORF">AB0I48_13930</name>
</gene>
<dbReference type="RefSeq" id="WP_357783564.1">
    <property type="nucleotide sequence ID" value="NZ_JBFAKC010000005.1"/>
</dbReference>
<dbReference type="GO" id="GO:0016787">
    <property type="term" value="F:hydrolase activity"/>
    <property type="evidence" value="ECO:0007669"/>
    <property type="project" value="UniProtKB-KW"/>
</dbReference>
<protein>
    <submittedName>
        <fullName evidence="2">Alpha/beta fold hydrolase</fullName>
    </submittedName>
</protein>
<organism evidence="2 3">
    <name type="scientific">Nocardia aurea</name>
    <dbReference type="NCBI Taxonomy" id="2144174"/>
    <lineage>
        <taxon>Bacteria</taxon>
        <taxon>Bacillati</taxon>
        <taxon>Actinomycetota</taxon>
        <taxon>Actinomycetes</taxon>
        <taxon>Mycobacteriales</taxon>
        <taxon>Nocardiaceae</taxon>
        <taxon>Nocardia</taxon>
    </lineage>
</organism>
<dbReference type="InterPro" id="IPR029058">
    <property type="entry name" value="AB_hydrolase_fold"/>
</dbReference>
<reference evidence="2 3" key="1">
    <citation type="submission" date="2024-06" db="EMBL/GenBank/DDBJ databases">
        <title>The Natural Products Discovery Center: Release of the First 8490 Sequenced Strains for Exploring Actinobacteria Biosynthetic Diversity.</title>
        <authorList>
            <person name="Kalkreuter E."/>
            <person name="Kautsar S.A."/>
            <person name="Yang D."/>
            <person name="Bader C.D."/>
            <person name="Teijaro C.N."/>
            <person name="Fluegel L."/>
            <person name="Davis C.M."/>
            <person name="Simpson J.R."/>
            <person name="Lauterbach L."/>
            <person name="Steele A.D."/>
            <person name="Gui C."/>
            <person name="Meng S."/>
            <person name="Li G."/>
            <person name="Viehrig K."/>
            <person name="Ye F."/>
            <person name="Su P."/>
            <person name="Kiefer A.F."/>
            <person name="Nichols A."/>
            <person name="Cepeda A.J."/>
            <person name="Yan W."/>
            <person name="Fan B."/>
            <person name="Jiang Y."/>
            <person name="Adhikari A."/>
            <person name="Zheng C.-J."/>
            <person name="Schuster L."/>
            <person name="Cowan T.M."/>
            <person name="Smanski M.J."/>
            <person name="Chevrette M.G."/>
            <person name="De Carvalho L.P.S."/>
            <person name="Shen B."/>
        </authorList>
    </citation>
    <scope>NUCLEOTIDE SEQUENCE [LARGE SCALE GENOMIC DNA]</scope>
    <source>
        <strain evidence="2 3">NPDC050403</strain>
    </source>
</reference>
<feature type="domain" description="AB hydrolase-1" evidence="1">
    <location>
        <begin position="23"/>
        <end position="244"/>
    </location>
</feature>
<keyword evidence="2" id="KW-0378">Hydrolase</keyword>
<dbReference type="Proteomes" id="UP001551695">
    <property type="component" value="Unassembled WGS sequence"/>
</dbReference>
<keyword evidence="3" id="KW-1185">Reference proteome</keyword>
<dbReference type="PANTHER" id="PTHR43433:SF5">
    <property type="entry name" value="AB HYDROLASE-1 DOMAIN-CONTAINING PROTEIN"/>
    <property type="match status" value="1"/>
</dbReference>
<dbReference type="PANTHER" id="PTHR43433">
    <property type="entry name" value="HYDROLASE, ALPHA/BETA FOLD FAMILY PROTEIN"/>
    <property type="match status" value="1"/>
</dbReference>
<dbReference type="InterPro" id="IPR050471">
    <property type="entry name" value="AB_hydrolase"/>
</dbReference>
<proteinExistence type="predicted"/>
<dbReference type="PRINTS" id="PR00111">
    <property type="entry name" value="ABHYDROLASE"/>
</dbReference>
<accession>A0ABV3FTD2</accession>
<dbReference type="Gene3D" id="3.40.50.1820">
    <property type="entry name" value="alpha/beta hydrolase"/>
    <property type="match status" value="1"/>
</dbReference>
<evidence type="ECO:0000313" key="3">
    <source>
        <dbReference type="Proteomes" id="UP001551695"/>
    </source>
</evidence>